<reference evidence="2" key="1">
    <citation type="journal article" date="2022" name="Mol. Ecol. Resour.">
        <title>The genomes of chicory, endive, great burdock and yacon provide insights into Asteraceae palaeo-polyploidization history and plant inulin production.</title>
        <authorList>
            <person name="Fan W."/>
            <person name="Wang S."/>
            <person name="Wang H."/>
            <person name="Wang A."/>
            <person name="Jiang F."/>
            <person name="Liu H."/>
            <person name="Zhao H."/>
            <person name="Xu D."/>
            <person name="Zhang Y."/>
        </authorList>
    </citation>
    <scope>NUCLEOTIDE SEQUENCE [LARGE SCALE GENOMIC DNA]</scope>
    <source>
        <strain evidence="2">cv. Niubang</strain>
    </source>
</reference>
<comment type="caution">
    <text evidence="1">The sequence shown here is derived from an EMBL/GenBank/DDBJ whole genome shotgun (WGS) entry which is preliminary data.</text>
</comment>
<keyword evidence="2" id="KW-1185">Reference proteome</keyword>
<evidence type="ECO:0000313" key="1">
    <source>
        <dbReference type="EMBL" id="KAI3729731.1"/>
    </source>
</evidence>
<accession>A0ACB9C642</accession>
<evidence type="ECO:0000313" key="2">
    <source>
        <dbReference type="Proteomes" id="UP001055879"/>
    </source>
</evidence>
<reference evidence="1 2" key="2">
    <citation type="journal article" date="2022" name="Mol. Ecol. Resour.">
        <title>The genomes of chicory, endive, great burdock and yacon provide insights into Asteraceae paleo-polyploidization history and plant inulin production.</title>
        <authorList>
            <person name="Fan W."/>
            <person name="Wang S."/>
            <person name="Wang H."/>
            <person name="Wang A."/>
            <person name="Jiang F."/>
            <person name="Liu H."/>
            <person name="Zhao H."/>
            <person name="Xu D."/>
            <person name="Zhang Y."/>
        </authorList>
    </citation>
    <scope>NUCLEOTIDE SEQUENCE [LARGE SCALE GENOMIC DNA]</scope>
    <source>
        <strain evidence="2">cv. Niubang</strain>
    </source>
</reference>
<sequence length="79" mass="9538">MDFVDTRLELFIFPLLENKGIWLEDDGCNDYRIEDSVLDKWLWLDVEDYSRPRWKDKNLCYSVHFLLTLQPKKTLGVLD</sequence>
<dbReference type="Proteomes" id="UP001055879">
    <property type="component" value="Linkage Group LG05"/>
</dbReference>
<dbReference type="EMBL" id="CM042051">
    <property type="protein sequence ID" value="KAI3729731.1"/>
    <property type="molecule type" value="Genomic_DNA"/>
</dbReference>
<protein>
    <submittedName>
        <fullName evidence="1">Uncharacterized protein</fullName>
    </submittedName>
</protein>
<organism evidence="1 2">
    <name type="scientific">Arctium lappa</name>
    <name type="common">Greater burdock</name>
    <name type="synonym">Lappa major</name>
    <dbReference type="NCBI Taxonomy" id="4217"/>
    <lineage>
        <taxon>Eukaryota</taxon>
        <taxon>Viridiplantae</taxon>
        <taxon>Streptophyta</taxon>
        <taxon>Embryophyta</taxon>
        <taxon>Tracheophyta</taxon>
        <taxon>Spermatophyta</taxon>
        <taxon>Magnoliopsida</taxon>
        <taxon>eudicotyledons</taxon>
        <taxon>Gunneridae</taxon>
        <taxon>Pentapetalae</taxon>
        <taxon>asterids</taxon>
        <taxon>campanulids</taxon>
        <taxon>Asterales</taxon>
        <taxon>Asteraceae</taxon>
        <taxon>Carduoideae</taxon>
        <taxon>Cardueae</taxon>
        <taxon>Arctiinae</taxon>
        <taxon>Arctium</taxon>
    </lineage>
</organism>
<gene>
    <name evidence="1" type="ORF">L6452_18396</name>
</gene>
<name>A0ACB9C642_ARCLA</name>
<proteinExistence type="predicted"/>